<name>A0A250WPH3_9CHLO</name>
<dbReference type="AlphaFoldDB" id="A0A250WPH3"/>
<dbReference type="PANTHER" id="PTHR31209">
    <property type="entry name" value="COFACTOR-INDEPENDENT PHOSPHOGLYCERATE MUTASE"/>
    <property type="match status" value="1"/>
</dbReference>
<comment type="catalytic activity">
    <reaction evidence="1">
        <text>(2R)-2-phosphoglycerate = (2R)-3-phosphoglycerate</text>
        <dbReference type="Rhea" id="RHEA:15901"/>
        <dbReference type="ChEBI" id="CHEBI:58272"/>
        <dbReference type="ChEBI" id="CHEBI:58289"/>
        <dbReference type="EC" id="5.4.2.12"/>
    </reaction>
</comment>
<keyword evidence="8" id="KW-1185">Reference proteome</keyword>
<reference evidence="7 8" key="1">
    <citation type="submission" date="2017-08" db="EMBL/GenBank/DDBJ databases">
        <title>Acidophilic green algal genome provides insights into adaptation to an acidic environment.</title>
        <authorList>
            <person name="Hirooka S."/>
            <person name="Hirose Y."/>
            <person name="Kanesaki Y."/>
            <person name="Higuchi S."/>
            <person name="Fujiwara T."/>
            <person name="Onuma R."/>
            <person name="Era A."/>
            <person name="Ohbayashi R."/>
            <person name="Uzuka A."/>
            <person name="Nozaki H."/>
            <person name="Yoshikawa H."/>
            <person name="Miyagishima S.Y."/>
        </authorList>
    </citation>
    <scope>NUCLEOTIDE SEQUENCE [LARGE SCALE GENOMIC DNA]</scope>
    <source>
        <strain evidence="7 8">NIES-2499</strain>
    </source>
</reference>
<dbReference type="GO" id="GO:0004619">
    <property type="term" value="F:phosphoglycerate mutase activity"/>
    <property type="evidence" value="ECO:0007669"/>
    <property type="project" value="UniProtKB-EC"/>
</dbReference>
<feature type="domain" description="Metalloenzyme" evidence="6">
    <location>
        <begin position="8"/>
        <end position="227"/>
    </location>
</feature>
<sequence length="423" mass="44953">MASSKNARLFLVLVDGLGDTSVPALSDRTPLEVAHAPCLDAVAAAGLNGLMDPITLGRAGSSKDIILSILGMAEMMDDDTGISSSSHSAGTDLVPTAPVDILHSTHGISTCAATSSQSVAVALKSLGIPVIEFETLSSAKLSTTLNSGAVVSALCDRLLSNYYSSSLQSSSTLPEAMSASITEEHMCRLGILHVQDVQDASLRQDALHKVRAIEAVDRMVAEAVRRLWEAEEKGCASSFAVVVAGTQSIPVLSGHNSHDPVPFAVAHLRHLVQAMGGRDVIRAIKLSPNNIAVPTATRDYLLANDYEEGRESKRRTLMTGEMKSHNSAGHPMNALSSAHLQDALVTQGVWQDVRRKAAWAGRPWIVGMPAEIFGPYKEPWPQVVRGDPVRSFDEVSAARGSLGRFPASEVMSLMKQFSGIIAM</sequence>
<dbReference type="EMBL" id="BEGY01000001">
    <property type="protein sequence ID" value="GAX72589.1"/>
    <property type="molecule type" value="Genomic_DNA"/>
</dbReference>
<comment type="similarity">
    <text evidence="4">Belongs to the BPG-independent phosphoglycerate mutase family. A-PGAM subfamily.</text>
</comment>
<keyword evidence="5" id="KW-0324">Glycolysis</keyword>
<comment type="pathway">
    <text evidence="3">Carbohydrate degradation.</text>
</comment>
<dbReference type="Gene3D" id="3.40.720.10">
    <property type="entry name" value="Alkaline Phosphatase, subunit A"/>
    <property type="match status" value="1"/>
</dbReference>
<evidence type="ECO:0000256" key="4">
    <source>
        <dbReference type="ARBA" id="ARBA00005524"/>
    </source>
</evidence>
<dbReference type="InterPro" id="IPR004456">
    <property type="entry name" value="Pglycerate_mutase_ApgM"/>
</dbReference>
<dbReference type="Proteomes" id="UP000232323">
    <property type="component" value="Unassembled WGS sequence"/>
</dbReference>
<accession>A0A250WPH3</accession>
<evidence type="ECO:0000256" key="1">
    <source>
        <dbReference type="ARBA" id="ARBA00000370"/>
    </source>
</evidence>
<dbReference type="Pfam" id="PF01676">
    <property type="entry name" value="Metalloenzyme"/>
    <property type="match status" value="1"/>
</dbReference>
<dbReference type="GO" id="GO:0046872">
    <property type="term" value="F:metal ion binding"/>
    <property type="evidence" value="ECO:0007669"/>
    <property type="project" value="InterPro"/>
</dbReference>
<gene>
    <name evidence="7" type="ORF">CEUSTIGMA_g45.t1</name>
</gene>
<evidence type="ECO:0000256" key="3">
    <source>
        <dbReference type="ARBA" id="ARBA00004921"/>
    </source>
</evidence>
<protein>
    <recommendedName>
        <fullName evidence="6">Metalloenzyme domain-containing protein</fullName>
    </recommendedName>
</protein>
<dbReference type="PANTHER" id="PTHR31209:SF0">
    <property type="entry name" value="METALLOENZYME DOMAIN-CONTAINING PROTEIN"/>
    <property type="match status" value="1"/>
</dbReference>
<dbReference type="GO" id="GO:0006096">
    <property type="term" value="P:glycolytic process"/>
    <property type="evidence" value="ECO:0007669"/>
    <property type="project" value="UniProtKB-KW"/>
</dbReference>
<organism evidence="7 8">
    <name type="scientific">Chlamydomonas eustigma</name>
    <dbReference type="NCBI Taxonomy" id="1157962"/>
    <lineage>
        <taxon>Eukaryota</taxon>
        <taxon>Viridiplantae</taxon>
        <taxon>Chlorophyta</taxon>
        <taxon>core chlorophytes</taxon>
        <taxon>Chlorophyceae</taxon>
        <taxon>CS clade</taxon>
        <taxon>Chlamydomonadales</taxon>
        <taxon>Chlamydomonadaceae</taxon>
        <taxon>Chlamydomonas</taxon>
    </lineage>
</organism>
<dbReference type="InterPro" id="IPR006124">
    <property type="entry name" value="Metalloenzyme"/>
</dbReference>
<evidence type="ECO:0000313" key="8">
    <source>
        <dbReference type="Proteomes" id="UP000232323"/>
    </source>
</evidence>
<comment type="function">
    <text evidence="2">Catalyzes the interconversion of 2-phosphoglycerate and 3-phosphoglycerate.</text>
</comment>
<dbReference type="InterPro" id="IPR017850">
    <property type="entry name" value="Alkaline_phosphatase_core_sf"/>
</dbReference>
<comment type="caution">
    <text evidence="7">The sequence shown here is derived from an EMBL/GenBank/DDBJ whole genome shotgun (WGS) entry which is preliminary data.</text>
</comment>
<dbReference type="SUPFAM" id="SSF53649">
    <property type="entry name" value="Alkaline phosphatase-like"/>
    <property type="match status" value="1"/>
</dbReference>
<dbReference type="OrthoDB" id="113620at2759"/>
<evidence type="ECO:0000259" key="6">
    <source>
        <dbReference type="Pfam" id="PF01676"/>
    </source>
</evidence>
<evidence type="ECO:0000256" key="2">
    <source>
        <dbReference type="ARBA" id="ARBA00002315"/>
    </source>
</evidence>
<evidence type="ECO:0000313" key="7">
    <source>
        <dbReference type="EMBL" id="GAX72589.1"/>
    </source>
</evidence>
<evidence type="ECO:0000256" key="5">
    <source>
        <dbReference type="ARBA" id="ARBA00023152"/>
    </source>
</evidence>
<proteinExistence type="inferred from homology"/>
<dbReference type="STRING" id="1157962.A0A250WPH3"/>